<protein>
    <submittedName>
        <fullName evidence="1">Uncharacterized protein</fullName>
    </submittedName>
</protein>
<dbReference type="Proteomes" id="UP000324222">
    <property type="component" value="Unassembled WGS sequence"/>
</dbReference>
<gene>
    <name evidence="1" type="ORF">E2C01_054703</name>
</gene>
<reference evidence="1 2" key="1">
    <citation type="submission" date="2019-05" db="EMBL/GenBank/DDBJ databases">
        <title>Another draft genome of Portunus trituberculatus and its Hox gene families provides insights of decapod evolution.</title>
        <authorList>
            <person name="Jeong J.-H."/>
            <person name="Song I."/>
            <person name="Kim S."/>
            <person name="Choi T."/>
            <person name="Kim D."/>
            <person name="Ryu S."/>
            <person name="Kim W."/>
        </authorList>
    </citation>
    <scope>NUCLEOTIDE SEQUENCE [LARGE SCALE GENOMIC DNA]</scope>
    <source>
        <tissue evidence="1">Muscle</tissue>
    </source>
</reference>
<dbReference type="AlphaFoldDB" id="A0A5B7GUN0"/>
<keyword evidence="2" id="KW-1185">Reference proteome</keyword>
<accession>A0A5B7GUN0</accession>
<comment type="caution">
    <text evidence="1">The sequence shown here is derived from an EMBL/GenBank/DDBJ whole genome shotgun (WGS) entry which is preliminary data.</text>
</comment>
<evidence type="ECO:0000313" key="2">
    <source>
        <dbReference type="Proteomes" id="UP000324222"/>
    </source>
</evidence>
<organism evidence="1 2">
    <name type="scientific">Portunus trituberculatus</name>
    <name type="common">Swimming crab</name>
    <name type="synonym">Neptunus trituberculatus</name>
    <dbReference type="NCBI Taxonomy" id="210409"/>
    <lineage>
        <taxon>Eukaryota</taxon>
        <taxon>Metazoa</taxon>
        <taxon>Ecdysozoa</taxon>
        <taxon>Arthropoda</taxon>
        <taxon>Crustacea</taxon>
        <taxon>Multicrustacea</taxon>
        <taxon>Malacostraca</taxon>
        <taxon>Eumalacostraca</taxon>
        <taxon>Eucarida</taxon>
        <taxon>Decapoda</taxon>
        <taxon>Pleocyemata</taxon>
        <taxon>Brachyura</taxon>
        <taxon>Eubrachyura</taxon>
        <taxon>Portunoidea</taxon>
        <taxon>Portunidae</taxon>
        <taxon>Portuninae</taxon>
        <taxon>Portunus</taxon>
    </lineage>
</organism>
<name>A0A5B7GUN0_PORTR</name>
<evidence type="ECO:0000313" key="1">
    <source>
        <dbReference type="EMBL" id="MPC60648.1"/>
    </source>
</evidence>
<proteinExistence type="predicted"/>
<sequence length="69" mass="7947">MPRHPLPTSDSLCSVRTCFEVQDKQTREPADASSINNTTRAQQFVHPLQNTTLRMSSCKTFGQQQRFYE</sequence>
<dbReference type="EMBL" id="VSRR010017753">
    <property type="protein sequence ID" value="MPC60648.1"/>
    <property type="molecule type" value="Genomic_DNA"/>
</dbReference>